<organism evidence="1 2">
    <name type="scientific">Caenorhabditis japonica</name>
    <dbReference type="NCBI Taxonomy" id="281687"/>
    <lineage>
        <taxon>Eukaryota</taxon>
        <taxon>Metazoa</taxon>
        <taxon>Ecdysozoa</taxon>
        <taxon>Nematoda</taxon>
        <taxon>Chromadorea</taxon>
        <taxon>Rhabditida</taxon>
        <taxon>Rhabditina</taxon>
        <taxon>Rhabditomorpha</taxon>
        <taxon>Rhabditoidea</taxon>
        <taxon>Rhabditidae</taxon>
        <taxon>Peloderinae</taxon>
        <taxon>Caenorhabditis</taxon>
    </lineage>
</organism>
<evidence type="ECO:0000313" key="2">
    <source>
        <dbReference type="Proteomes" id="UP000005237"/>
    </source>
</evidence>
<name>A0A8R1ENX0_CAEJA</name>
<reference evidence="1" key="2">
    <citation type="submission" date="2022-06" db="UniProtKB">
        <authorList>
            <consortium name="EnsemblMetazoa"/>
        </authorList>
    </citation>
    <scope>IDENTIFICATION</scope>
    <source>
        <strain evidence="1">DF5081</strain>
    </source>
</reference>
<protein>
    <submittedName>
        <fullName evidence="1">Uncharacterized protein</fullName>
    </submittedName>
</protein>
<accession>A0A8R1ENX0</accession>
<sequence>MADAILTATGTCINTVGIKVWTTRAKNNWDCNDLELRDLYFVKREMHKKHLVPKIMIVMNEHTTLIKRIAVPILNELDITPLDSCMAPPR</sequence>
<keyword evidence="2" id="KW-1185">Reference proteome</keyword>
<dbReference type="EnsemblMetazoa" id="CJA37486.1">
    <property type="protein sequence ID" value="CJA37486.1"/>
    <property type="gene ID" value="WBGene00213333"/>
</dbReference>
<reference evidence="2" key="1">
    <citation type="submission" date="2010-08" db="EMBL/GenBank/DDBJ databases">
        <authorList>
            <consortium name="Caenorhabditis japonica Sequencing Consortium"/>
            <person name="Wilson R.K."/>
        </authorList>
    </citation>
    <scope>NUCLEOTIDE SEQUENCE [LARGE SCALE GENOMIC DNA]</scope>
    <source>
        <strain evidence="2">DF5081</strain>
    </source>
</reference>
<evidence type="ECO:0000313" key="1">
    <source>
        <dbReference type="EnsemblMetazoa" id="CJA37486.1"/>
    </source>
</evidence>
<dbReference type="Proteomes" id="UP000005237">
    <property type="component" value="Unassembled WGS sequence"/>
</dbReference>
<proteinExistence type="predicted"/>
<dbReference type="AlphaFoldDB" id="A0A8R1ENX0"/>